<evidence type="ECO:0000313" key="9">
    <source>
        <dbReference type="Proteomes" id="UP000294881"/>
    </source>
</evidence>
<sequence length="288" mass="30382">MTRKQCQHVARQAAGRKIRASASNPPPTGRHCPLSSQYLEKPGALAHMCIMHIPHLHDWTVTPREAIALQKQLAGQLVLDRPLDLSAIRHVAGVDVSVREGLSRAAVVVLSFPDLQVVETVLADAPTPFPYVPGLLTFREGPVLEEAFARLETEPDAFIFDGAGCAHPRGIGIASHMGLWLGRPSVGCAKTRLTGWSAGPGPSQGEVAALLARPPTSAEPAPPCIGAVLRTRANVAPVYVSPGHLIDQASAVALVSACLSRFRLPEPVRAAHRAAALTAASQPAFPGL</sequence>
<dbReference type="GO" id="GO:0043737">
    <property type="term" value="F:deoxyribonuclease V activity"/>
    <property type="evidence" value="ECO:0007669"/>
    <property type="project" value="UniProtKB-UniRule"/>
</dbReference>
<keyword evidence="3 6" id="KW-0540">Nuclease</keyword>
<comment type="subcellular location">
    <subcellularLocation>
        <location evidence="1 6">Cytoplasm</location>
    </subcellularLocation>
</comment>
<evidence type="ECO:0000256" key="1">
    <source>
        <dbReference type="ARBA" id="ARBA00004496"/>
    </source>
</evidence>
<dbReference type="PANTHER" id="PTHR28511">
    <property type="entry name" value="ENDONUCLEASE V"/>
    <property type="match status" value="1"/>
</dbReference>
<comment type="similarity">
    <text evidence="6">Belongs to the endonuclease V family.</text>
</comment>
<feature type="region of interest" description="Disordered" evidence="7">
    <location>
        <begin position="1"/>
        <end position="30"/>
    </location>
</feature>
<name>A0A4R2GSM3_9HYPH</name>
<accession>A0A4R2GSM3</accession>
<keyword evidence="4 6" id="KW-0255">Endonuclease</keyword>
<dbReference type="GO" id="GO:0003727">
    <property type="term" value="F:single-stranded RNA binding"/>
    <property type="evidence" value="ECO:0007669"/>
    <property type="project" value="TreeGrafter"/>
</dbReference>
<evidence type="ECO:0000256" key="5">
    <source>
        <dbReference type="ARBA" id="ARBA00022801"/>
    </source>
</evidence>
<dbReference type="EMBL" id="SLWL01000006">
    <property type="protein sequence ID" value="TCO13341.1"/>
    <property type="molecule type" value="Genomic_DNA"/>
</dbReference>
<evidence type="ECO:0000313" key="8">
    <source>
        <dbReference type="EMBL" id="TCO13341.1"/>
    </source>
</evidence>
<feature type="binding site" evidence="6">
    <location>
        <position position="95"/>
    </location>
    <ligand>
        <name>Mg(2+)</name>
        <dbReference type="ChEBI" id="CHEBI:18420"/>
    </ligand>
</feature>
<comment type="function">
    <text evidence="6">DNA repair enzyme involved in the repair of deaminated bases. Selectively cleaves double-stranded DNA at the second phosphodiester bond 3' to a deoxyinosine leaving behind the intact lesion on the nicked DNA.</text>
</comment>
<evidence type="ECO:0000256" key="6">
    <source>
        <dbReference type="HAMAP-Rule" id="MF_00801"/>
    </source>
</evidence>
<comment type="caution">
    <text evidence="8">The sequence shown here is derived from an EMBL/GenBank/DDBJ whole genome shotgun (WGS) entry which is preliminary data.</text>
</comment>
<dbReference type="Pfam" id="PF04493">
    <property type="entry name" value="Endonuclease_5"/>
    <property type="match status" value="1"/>
</dbReference>
<feature type="site" description="Interaction with target DNA" evidence="6">
    <location>
        <position position="131"/>
    </location>
</feature>
<dbReference type="CDD" id="cd06559">
    <property type="entry name" value="Endonuclease_V"/>
    <property type="match status" value="1"/>
</dbReference>
<keyword evidence="6" id="KW-0227">DNA damage</keyword>
<comment type="catalytic activity">
    <reaction evidence="6">
        <text>Endonucleolytic cleavage at apurinic or apyrimidinic sites to products with a 5'-phosphate.</text>
        <dbReference type="EC" id="3.1.21.7"/>
    </reaction>
</comment>
<dbReference type="GO" id="GO:0005737">
    <property type="term" value="C:cytoplasm"/>
    <property type="evidence" value="ECO:0007669"/>
    <property type="project" value="UniProtKB-SubCell"/>
</dbReference>
<dbReference type="Proteomes" id="UP000294881">
    <property type="component" value="Unassembled WGS sequence"/>
</dbReference>
<protein>
    <recommendedName>
        <fullName evidence="6">Endonuclease V</fullName>
        <ecNumber evidence="6">3.1.21.7</ecNumber>
    </recommendedName>
    <alternativeName>
        <fullName evidence="6">Deoxyinosine 3'endonuclease</fullName>
    </alternativeName>
    <alternativeName>
        <fullName evidence="6">Deoxyribonuclease V</fullName>
        <shortName evidence="6">DNase V</shortName>
    </alternativeName>
</protein>
<keyword evidence="6" id="KW-0460">Magnesium</keyword>
<keyword evidence="2 6" id="KW-0963">Cytoplasm</keyword>
<keyword evidence="5 6" id="KW-0378">Hydrolase</keyword>
<dbReference type="HAMAP" id="MF_00801">
    <property type="entry name" value="Endonuclease_5"/>
    <property type="match status" value="1"/>
</dbReference>
<dbReference type="AlphaFoldDB" id="A0A4R2GSM3"/>
<organism evidence="8 9">
    <name type="scientific">Camelimonas lactis</name>
    <dbReference type="NCBI Taxonomy" id="659006"/>
    <lineage>
        <taxon>Bacteria</taxon>
        <taxon>Pseudomonadati</taxon>
        <taxon>Pseudomonadota</taxon>
        <taxon>Alphaproteobacteria</taxon>
        <taxon>Hyphomicrobiales</taxon>
        <taxon>Chelatococcaceae</taxon>
        <taxon>Camelimonas</taxon>
    </lineage>
</organism>
<dbReference type="InterPro" id="IPR007581">
    <property type="entry name" value="Endonuclease-V"/>
</dbReference>
<evidence type="ECO:0000256" key="7">
    <source>
        <dbReference type="SAM" id="MobiDB-lite"/>
    </source>
</evidence>
<dbReference type="Gene3D" id="3.30.2170.10">
    <property type="entry name" value="archaeoglobus fulgidus dsm 4304 superfamily"/>
    <property type="match status" value="1"/>
</dbReference>
<evidence type="ECO:0000256" key="2">
    <source>
        <dbReference type="ARBA" id="ARBA00022490"/>
    </source>
</evidence>
<dbReference type="GO" id="GO:0006281">
    <property type="term" value="P:DNA repair"/>
    <property type="evidence" value="ECO:0007669"/>
    <property type="project" value="UniProtKB-UniRule"/>
</dbReference>
<evidence type="ECO:0000256" key="3">
    <source>
        <dbReference type="ARBA" id="ARBA00022722"/>
    </source>
</evidence>
<comment type="cofactor">
    <cofactor evidence="6">
        <name>Mg(2+)</name>
        <dbReference type="ChEBI" id="CHEBI:18420"/>
    </cofactor>
</comment>
<gene>
    <name evidence="6" type="primary">nfi</name>
    <name evidence="8" type="ORF">EV666_10651</name>
</gene>
<keyword evidence="9" id="KW-1185">Reference proteome</keyword>
<keyword evidence="6" id="KW-0234">DNA repair</keyword>
<proteinExistence type="inferred from homology"/>
<dbReference type="GO" id="GO:0000287">
    <property type="term" value="F:magnesium ion binding"/>
    <property type="evidence" value="ECO:0007669"/>
    <property type="project" value="UniProtKB-UniRule"/>
</dbReference>
<reference evidence="8 9" key="1">
    <citation type="submission" date="2019-03" db="EMBL/GenBank/DDBJ databases">
        <title>Genomic Encyclopedia of Type Strains, Phase IV (KMG-IV): sequencing the most valuable type-strain genomes for metagenomic binning, comparative biology and taxonomic classification.</title>
        <authorList>
            <person name="Goeker M."/>
        </authorList>
    </citation>
    <scope>NUCLEOTIDE SEQUENCE [LARGE SCALE GENOMIC DNA]</scope>
    <source>
        <strain evidence="8 9">DSM 22958</strain>
    </source>
</reference>
<dbReference type="GO" id="GO:0016891">
    <property type="term" value="F:RNA endonuclease activity producing 5'-phosphomonoesters, hydrolytic mechanism"/>
    <property type="evidence" value="ECO:0007669"/>
    <property type="project" value="TreeGrafter"/>
</dbReference>
<dbReference type="PANTHER" id="PTHR28511:SF1">
    <property type="entry name" value="ENDONUCLEASE V"/>
    <property type="match status" value="1"/>
</dbReference>
<dbReference type="EC" id="3.1.21.7" evidence="6"/>
<keyword evidence="6" id="KW-0479">Metal-binding</keyword>
<feature type="binding site" evidence="6">
    <location>
        <position position="161"/>
    </location>
    <ligand>
        <name>Mg(2+)</name>
        <dbReference type="ChEBI" id="CHEBI:18420"/>
    </ligand>
</feature>
<evidence type="ECO:0000256" key="4">
    <source>
        <dbReference type="ARBA" id="ARBA00022759"/>
    </source>
</evidence>